<protein>
    <submittedName>
        <fullName evidence="3">Uncharacterized protein</fullName>
    </submittedName>
</protein>
<feature type="region of interest" description="Disordered" evidence="1">
    <location>
        <begin position="123"/>
        <end position="144"/>
    </location>
</feature>
<evidence type="ECO:0000256" key="2">
    <source>
        <dbReference type="SAM" id="Phobius"/>
    </source>
</evidence>
<dbReference type="Proteomes" id="UP000736335">
    <property type="component" value="Unassembled WGS sequence"/>
</dbReference>
<keyword evidence="2" id="KW-0472">Membrane</keyword>
<evidence type="ECO:0000256" key="1">
    <source>
        <dbReference type="SAM" id="MobiDB-lite"/>
    </source>
</evidence>
<keyword evidence="2" id="KW-1133">Transmembrane helix</keyword>
<dbReference type="EMBL" id="WIUZ02000004">
    <property type="protein sequence ID" value="KAF9788565.1"/>
    <property type="molecule type" value="Genomic_DNA"/>
</dbReference>
<proteinExistence type="predicted"/>
<evidence type="ECO:0000313" key="4">
    <source>
        <dbReference type="Proteomes" id="UP000736335"/>
    </source>
</evidence>
<accession>A0A9P6HMQ0</accession>
<comment type="caution">
    <text evidence="3">The sequence shown here is derived from an EMBL/GenBank/DDBJ whole genome shotgun (WGS) entry which is preliminary data.</text>
</comment>
<evidence type="ECO:0000313" key="3">
    <source>
        <dbReference type="EMBL" id="KAF9788565.1"/>
    </source>
</evidence>
<feature type="transmembrane region" description="Helical" evidence="2">
    <location>
        <begin position="21"/>
        <end position="43"/>
    </location>
</feature>
<gene>
    <name evidence="3" type="ORF">BJ322DRAFT_645857</name>
</gene>
<sequence length="170" mass="19111">MPWNLRTIRRYSTGVVLRINWAFCTGVGLSPGVWALIMLQFVLNCVTDMTYGRLGVLIHRLFSNPPGSWNGSSHWENLRLARSSSETSNCELPICTHPRAGLVGRTWSLRFIHRDAIMWAASHTQTSEASTQDQSDQSPIHTPPVSQTVRILLTPLSNKVHNGYREPGLF</sequence>
<keyword evidence="4" id="KW-1185">Reference proteome</keyword>
<reference evidence="3" key="2">
    <citation type="submission" date="2020-11" db="EMBL/GenBank/DDBJ databases">
        <authorList>
            <consortium name="DOE Joint Genome Institute"/>
            <person name="Kuo A."/>
            <person name="Miyauchi S."/>
            <person name="Kiss E."/>
            <person name="Drula E."/>
            <person name="Kohler A."/>
            <person name="Sanchez-Garcia M."/>
            <person name="Andreopoulos B."/>
            <person name="Barry K.W."/>
            <person name="Bonito G."/>
            <person name="Buee M."/>
            <person name="Carver A."/>
            <person name="Chen C."/>
            <person name="Cichocki N."/>
            <person name="Clum A."/>
            <person name="Culley D."/>
            <person name="Crous P.W."/>
            <person name="Fauchery L."/>
            <person name="Girlanda M."/>
            <person name="Hayes R."/>
            <person name="Keri Z."/>
            <person name="Labutti K."/>
            <person name="Lipzen A."/>
            <person name="Lombard V."/>
            <person name="Magnuson J."/>
            <person name="Maillard F."/>
            <person name="Morin E."/>
            <person name="Murat C."/>
            <person name="Nolan M."/>
            <person name="Ohm R."/>
            <person name="Pangilinan J."/>
            <person name="Pereira M."/>
            <person name="Perotto S."/>
            <person name="Peter M."/>
            <person name="Riley R."/>
            <person name="Sitrit Y."/>
            <person name="Stielow B."/>
            <person name="Szollosi G."/>
            <person name="Zifcakova L."/>
            <person name="Stursova M."/>
            <person name="Spatafora J.W."/>
            <person name="Tedersoo L."/>
            <person name="Vaario L.-M."/>
            <person name="Yamada A."/>
            <person name="Yan M."/>
            <person name="Wang P."/>
            <person name="Xu J."/>
            <person name="Bruns T."/>
            <person name="Baldrian P."/>
            <person name="Vilgalys R."/>
            <person name="Henrissat B."/>
            <person name="Grigoriev I.V."/>
            <person name="Hibbett D."/>
            <person name="Nagy L.G."/>
            <person name="Martin F.M."/>
        </authorList>
    </citation>
    <scope>NUCLEOTIDE SEQUENCE</scope>
    <source>
        <strain evidence="3">UH-Tt-Lm1</strain>
    </source>
</reference>
<name>A0A9P6HMQ0_9AGAM</name>
<keyword evidence="2" id="KW-0812">Transmembrane</keyword>
<dbReference type="AlphaFoldDB" id="A0A9P6HMQ0"/>
<reference evidence="3" key="1">
    <citation type="journal article" date="2020" name="Nat. Commun.">
        <title>Large-scale genome sequencing of mycorrhizal fungi provides insights into the early evolution of symbiotic traits.</title>
        <authorList>
            <person name="Miyauchi S."/>
            <person name="Kiss E."/>
            <person name="Kuo A."/>
            <person name="Drula E."/>
            <person name="Kohler A."/>
            <person name="Sanchez-Garcia M."/>
            <person name="Morin E."/>
            <person name="Andreopoulos B."/>
            <person name="Barry K.W."/>
            <person name="Bonito G."/>
            <person name="Buee M."/>
            <person name="Carver A."/>
            <person name="Chen C."/>
            <person name="Cichocki N."/>
            <person name="Clum A."/>
            <person name="Culley D."/>
            <person name="Crous P.W."/>
            <person name="Fauchery L."/>
            <person name="Girlanda M."/>
            <person name="Hayes R.D."/>
            <person name="Keri Z."/>
            <person name="LaButti K."/>
            <person name="Lipzen A."/>
            <person name="Lombard V."/>
            <person name="Magnuson J."/>
            <person name="Maillard F."/>
            <person name="Murat C."/>
            <person name="Nolan M."/>
            <person name="Ohm R.A."/>
            <person name="Pangilinan J."/>
            <person name="Pereira M.F."/>
            <person name="Perotto S."/>
            <person name="Peter M."/>
            <person name="Pfister S."/>
            <person name="Riley R."/>
            <person name="Sitrit Y."/>
            <person name="Stielow J.B."/>
            <person name="Szollosi G."/>
            <person name="Zifcakova L."/>
            <person name="Stursova M."/>
            <person name="Spatafora J.W."/>
            <person name="Tedersoo L."/>
            <person name="Vaario L.M."/>
            <person name="Yamada A."/>
            <person name="Yan M."/>
            <person name="Wang P."/>
            <person name="Xu J."/>
            <person name="Bruns T."/>
            <person name="Baldrian P."/>
            <person name="Vilgalys R."/>
            <person name="Dunand C."/>
            <person name="Henrissat B."/>
            <person name="Grigoriev I.V."/>
            <person name="Hibbett D."/>
            <person name="Nagy L.G."/>
            <person name="Martin F.M."/>
        </authorList>
    </citation>
    <scope>NUCLEOTIDE SEQUENCE</scope>
    <source>
        <strain evidence="3">UH-Tt-Lm1</strain>
    </source>
</reference>
<organism evidence="3 4">
    <name type="scientific">Thelephora terrestris</name>
    <dbReference type="NCBI Taxonomy" id="56493"/>
    <lineage>
        <taxon>Eukaryota</taxon>
        <taxon>Fungi</taxon>
        <taxon>Dikarya</taxon>
        <taxon>Basidiomycota</taxon>
        <taxon>Agaricomycotina</taxon>
        <taxon>Agaricomycetes</taxon>
        <taxon>Thelephorales</taxon>
        <taxon>Thelephoraceae</taxon>
        <taxon>Thelephora</taxon>
    </lineage>
</organism>